<dbReference type="OrthoDB" id="6159137at2759"/>
<dbReference type="SUPFAM" id="SSF63570">
    <property type="entry name" value="PABC (PABP) domain"/>
    <property type="match status" value="1"/>
</dbReference>
<protein>
    <recommendedName>
        <fullName evidence="4">RRM domain-containing protein</fullName>
    </recommendedName>
</protein>
<gene>
    <name evidence="5" type="ORF">INT46_007466</name>
</gene>
<dbReference type="InterPro" id="IPR052462">
    <property type="entry name" value="SLIRP/GR-RBP-like"/>
</dbReference>
<reference evidence="5" key="1">
    <citation type="submission" date="2020-12" db="EMBL/GenBank/DDBJ databases">
        <title>Metabolic potential, ecology and presence of endohyphal bacteria is reflected in genomic diversity of Mucoromycotina.</title>
        <authorList>
            <person name="Muszewska A."/>
            <person name="Okrasinska A."/>
            <person name="Steczkiewicz K."/>
            <person name="Drgas O."/>
            <person name="Orlowska M."/>
            <person name="Perlinska-Lenart U."/>
            <person name="Aleksandrzak-Piekarczyk T."/>
            <person name="Szatraj K."/>
            <person name="Zielenkiewicz U."/>
            <person name="Pilsyk S."/>
            <person name="Malc E."/>
            <person name="Mieczkowski P."/>
            <person name="Kruszewska J.S."/>
            <person name="Biernat P."/>
            <person name="Pawlowska J."/>
        </authorList>
    </citation>
    <scope>NUCLEOTIDE SEQUENCE</scope>
    <source>
        <strain evidence="5">CBS 226.32</strain>
    </source>
</reference>
<comment type="caution">
    <text evidence="5">The sequence shown here is derived from an EMBL/GenBank/DDBJ whole genome shotgun (WGS) entry which is preliminary data.</text>
</comment>
<keyword evidence="6" id="KW-1185">Reference proteome</keyword>
<dbReference type="AlphaFoldDB" id="A0A8H7R642"/>
<evidence type="ECO:0000256" key="1">
    <source>
        <dbReference type="ARBA" id="ARBA00022884"/>
    </source>
</evidence>
<keyword evidence="1 2" id="KW-0694">RNA-binding</keyword>
<dbReference type="InterPro" id="IPR000504">
    <property type="entry name" value="RRM_dom"/>
</dbReference>
<dbReference type="SMART" id="SM00360">
    <property type="entry name" value="RRM"/>
    <property type="match status" value="1"/>
</dbReference>
<dbReference type="InterPro" id="IPR036053">
    <property type="entry name" value="PABP-dom"/>
</dbReference>
<dbReference type="Proteomes" id="UP000650833">
    <property type="component" value="Unassembled WGS sequence"/>
</dbReference>
<evidence type="ECO:0000256" key="2">
    <source>
        <dbReference type="PROSITE-ProRule" id="PRU00176"/>
    </source>
</evidence>
<feature type="domain" description="RRM" evidence="4">
    <location>
        <begin position="35"/>
        <end position="113"/>
    </location>
</feature>
<sequence length="463" mass="52456">MLTAPYVHLNNTTARDVRGSHENTTTTTTAMIDYTNLYIKNLDPEVTSYDLFKRFKAYGKIISARVMKDTVTGISKGYGFVSFTHMDEANEALRNMDGALLNSKNIIVTFHTHKKSISQQQQQKQPKRQQEYINLSPPTSASTTTNTYNSMYPSQPSPPYHHHNTTTTPPSYGFVPEHHNIPTKPNLSSHQNHNPWNETGIWMHKSPVVSHHAYHSSSMHVAVPSTTTNTTTNASVLVSPNNSPPLIDLATSATNIPVYYQKPQENDTNTITTSEIQLQKIRSAVSSHLKDYQQKDLNDLVDLIQSLKKKDLSLCFFNPTFLKQKIDEAYEALYLFQNASNNQQQQQQHQVSSMSTTPSLVPHQLVDQAANNDFNSATAILNSLEGMTMNKKKRVFGDIFFPYVRATGVKHAPKVTIRLLDTIPLEELAFNMYDKQELTRKAQYTYSQLYSTNNNNNNNKNEY</sequence>
<evidence type="ECO:0000256" key="3">
    <source>
        <dbReference type="SAM" id="MobiDB-lite"/>
    </source>
</evidence>
<proteinExistence type="predicted"/>
<feature type="compositionally biased region" description="Low complexity" evidence="3">
    <location>
        <begin position="136"/>
        <end position="154"/>
    </location>
</feature>
<dbReference type="Pfam" id="PF00076">
    <property type="entry name" value="RRM_1"/>
    <property type="match status" value="1"/>
</dbReference>
<dbReference type="PANTHER" id="PTHR48027">
    <property type="entry name" value="HETEROGENEOUS NUCLEAR RIBONUCLEOPROTEIN 87F-RELATED"/>
    <property type="match status" value="1"/>
</dbReference>
<dbReference type="SUPFAM" id="SSF54928">
    <property type="entry name" value="RNA-binding domain, RBD"/>
    <property type="match status" value="1"/>
</dbReference>
<dbReference type="InterPro" id="IPR012677">
    <property type="entry name" value="Nucleotide-bd_a/b_plait_sf"/>
</dbReference>
<evidence type="ECO:0000313" key="5">
    <source>
        <dbReference type="EMBL" id="KAG2203983.1"/>
    </source>
</evidence>
<dbReference type="EMBL" id="JAEPRC010000211">
    <property type="protein sequence ID" value="KAG2203983.1"/>
    <property type="molecule type" value="Genomic_DNA"/>
</dbReference>
<dbReference type="PROSITE" id="PS50102">
    <property type="entry name" value="RRM"/>
    <property type="match status" value="1"/>
</dbReference>
<feature type="region of interest" description="Disordered" evidence="3">
    <location>
        <begin position="114"/>
        <end position="166"/>
    </location>
</feature>
<dbReference type="InterPro" id="IPR035979">
    <property type="entry name" value="RBD_domain_sf"/>
</dbReference>
<dbReference type="Gene3D" id="1.10.1900.10">
    <property type="entry name" value="c-terminal domain of poly(a) binding protein"/>
    <property type="match status" value="1"/>
</dbReference>
<evidence type="ECO:0000313" key="6">
    <source>
        <dbReference type="Proteomes" id="UP000650833"/>
    </source>
</evidence>
<evidence type="ECO:0000259" key="4">
    <source>
        <dbReference type="PROSITE" id="PS50102"/>
    </source>
</evidence>
<dbReference type="Gene3D" id="3.30.70.330">
    <property type="match status" value="1"/>
</dbReference>
<organism evidence="5 6">
    <name type="scientific">Mucor plumbeus</name>
    <dbReference type="NCBI Taxonomy" id="97098"/>
    <lineage>
        <taxon>Eukaryota</taxon>
        <taxon>Fungi</taxon>
        <taxon>Fungi incertae sedis</taxon>
        <taxon>Mucoromycota</taxon>
        <taxon>Mucoromycotina</taxon>
        <taxon>Mucoromycetes</taxon>
        <taxon>Mucorales</taxon>
        <taxon>Mucorineae</taxon>
        <taxon>Mucoraceae</taxon>
        <taxon>Mucor</taxon>
    </lineage>
</organism>
<name>A0A8H7R642_9FUNG</name>
<accession>A0A8H7R642</accession>
<dbReference type="GO" id="GO:0003723">
    <property type="term" value="F:RNA binding"/>
    <property type="evidence" value="ECO:0007669"/>
    <property type="project" value="UniProtKB-UniRule"/>
</dbReference>